<organism evidence="2 3">
    <name type="scientific">Reichenbachiella agariperforans</name>
    <dbReference type="NCBI Taxonomy" id="156994"/>
    <lineage>
        <taxon>Bacteria</taxon>
        <taxon>Pseudomonadati</taxon>
        <taxon>Bacteroidota</taxon>
        <taxon>Cytophagia</taxon>
        <taxon>Cytophagales</taxon>
        <taxon>Reichenbachiellaceae</taxon>
        <taxon>Reichenbachiella</taxon>
    </lineage>
</organism>
<feature type="domain" description="Glycosyl-hydrolase 97 C-terminal oligomerisation" evidence="1">
    <location>
        <begin position="24"/>
        <end position="94"/>
    </location>
</feature>
<evidence type="ECO:0000259" key="1">
    <source>
        <dbReference type="Pfam" id="PF14509"/>
    </source>
</evidence>
<protein>
    <submittedName>
        <fullName evidence="2">Glycosyl-hydrolase 97 C-terminal, oligomerisation</fullName>
    </submittedName>
</protein>
<proteinExistence type="predicted"/>
<dbReference type="EMBL" id="FRAA01000001">
    <property type="protein sequence ID" value="SHJ71176.1"/>
    <property type="molecule type" value="Genomic_DNA"/>
</dbReference>
<reference evidence="3" key="1">
    <citation type="submission" date="2016-11" db="EMBL/GenBank/DDBJ databases">
        <authorList>
            <person name="Varghese N."/>
            <person name="Submissions S."/>
        </authorList>
    </citation>
    <scope>NUCLEOTIDE SEQUENCE [LARGE SCALE GENOMIC DNA]</scope>
    <source>
        <strain evidence="3">DSM 26134</strain>
    </source>
</reference>
<dbReference type="GO" id="GO:0016787">
    <property type="term" value="F:hydrolase activity"/>
    <property type="evidence" value="ECO:0007669"/>
    <property type="project" value="UniProtKB-KW"/>
</dbReference>
<evidence type="ECO:0000313" key="3">
    <source>
        <dbReference type="Proteomes" id="UP000184474"/>
    </source>
</evidence>
<dbReference type="Gene3D" id="3.20.20.70">
    <property type="entry name" value="Aldolase class I"/>
    <property type="match status" value="1"/>
</dbReference>
<keyword evidence="2" id="KW-0378">Hydrolase</keyword>
<evidence type="ECO:0000313" key="2">
    <source>
        <dbReference type="EMBL" id="SHJ71176.1"/>
    </source>
</evidence>
<dbReference type="InterPro" id="IPR029483">
    <property type="entry name" value="GH97_C"/>
</dbReference>
<dbReference type="AlphaFoldDB" id="A0A1M6LIZ8"/>
<dbReference type="STRING" id="156994.SAMN04488028_101980"/>
<dbReference type="Proteomes" id="UP000184474">
    <property type="component" value="Unassembled WGS sequence"/>
</dbReference>
<dbReference type="PANTHER" id="PTHR35803:SF1">
    <property type="entry name" value="GLUCAN 1,4-ALPHA-GLUCOSIDASE SUSB"/>
    <property type="match status" value="1"/>
</dbReference>
<dbReference type="PANTHER" id="PTHR35803">
    <property type="entry name" value="GLUCAN 1,4-ALPHA-GLUCOSIDASE SUSB-RELATED"/>
    <property type="match status" value="1"/>
</dbReference>
<dbReference type="InterPro" id="IPR013785">
    <property type="entry name" value="Aldolase_TIM"/>
</dbReference>
<gene>
    <name evidence="2" type="ORF">SAMN04488028_101980</name>
</gene>
<sequence>MAADLPENYKRQRTFQFTRDVPTNWEDPKVLNAKIGDYLTVARKYRESDDWYLGSITNEESREFTVSLDFLMLGKQYKAYVYVEGKDTDVDLAASLSLSNYSYQILKKR</sequence>
<dbReference type="Pfam" id="PF14509">
    <property type="entry name" value="GH97_C"/>
    <property type="match status" value="1"/>
</dbReference>
<dbReference type="InterPro" id="IPR052720">
    <property type="entry name" value="Glycosyl_hydrolase_97"/>
</dbReference>
<name>A0A1M6LIZ8_REIAG</name>
<keyword evidence="3" id="KW-1185">Reference proteome</keyword>
<accession>A0A1M6LIZ8</accession>
<dbReference type="RefSeq" id="WP_073119853.1">
    <property type="nucleotide sequence ID" value="NZ_FRAA01000001.1"/>
</dbReference>